<organism evidence="6 7">
    <name type="scientific">Candidatus Tenderia electrophaga</name>
    <dbReference type="NCBI Taxonomy" id="1748243"/>
    <lineage>
        <taxon>Bacteria</taxon>
        <taxon>Pseudomonadati</taxon>
        <taxon>Pseudomonadota</taxon>
        <taxon>Gammaproteobacteria</taxon>
        <taxon>Candidatus Tenderiales</taxon>
        <taxon>Candidatus Tenderiaceae</taxon>
        <taxon>Candidatus Tenderia</taxon>
    </lineage>
</organism>
<dbReference type="GO" id="GO:0005737">
    <property type="term" value="C:cytoplasm"/>
    <property type="evidence" value="ECO:0007669"/>
    <property type="project" value="TreeGrafter"/>
</dbReference>
<gene>
    <name evidence="6" type="ORF">Tel_06775</name>
</gene>
<accession>A0A0S2THZ2</accession>
<evidence type="ECO:0000256" key="3">
    <source>
        <dbReference type="ARBA" id="ARBA00023235"/>
    </source>
</evidence>
<dbReference type="Pfam" id="PF01263">
    <property type="entry name" value="Aldose_epim"/>
    <property type="match status" value="1"/>
</dbReference>
<dbReference type="CDD" id="cd09020">
    <property type="entry name" value="D-hex-6-P-epi_like"/>
    <property type="match status" value="1"/>
</dbReference>
<dbReference type="InterPro" id="IPR011013">
    <property type="entry name" value="Gal_mutarotase_sf_dom"/>
</dbReference>
<name>A0A0S2THZ2_9GAMM</name>
<dbReference type="GO" id="GO:0030246">
    <property type="term" value="F:carbohydrate binding"/>
    <property type="evidence" value="ECO:0007669"/>
    <property type="project" value="UniProtKB-UniRule"/>
</dbReference>
<dbReference type="SUPFAM" id="SSF74650">
    <property type="entry name" value="Galactose mutarotase-like"/>
    <property type="match status" value="1"/>
</dbReference>
<dbReference type="EMBL" id="CP013099">
    <property type="protein sequence ID" value="ALP54762.1"/>
    <property type="molecule type" value="Genomic_DNA"/>
</dbReference>
<dbReference type="PANTHER" id="PTHR11122">
    <property type="entry name" value="APOSPORY-ASSOCIATED PROTEIN C-RELATED"/>
    <property type="match status" value="1"/>
</dbReference>
<dbReference type="EC" id="5.1.3.15" evidence="4"/>
<sequence length="303" mass="33196">MNEIADLNKRFAVPDHLCFEPAPDGRALARIDNRHASAAVALQGSQLLAWQPNNADPVIWLSKAALFAPGKAIRGGAPVCWPWFGAHAEHNDWPAHGFARTAVWQVQECLGLDDGSTRLSLALPAAQIPSRLWPHPTSLQCRITVGDTLEMELVTQHQGQQPVTLSEALHTYFNVSDVRQISVTGLDGCDYLDKVDDFRRKRQAGAVTFAGEVDRIYLDSRADCLILDPGLARQIRISKQGSDSTVVWNPWTEKAARMGDLGEDGYLTMVCVESANAAENAVTLAPGDEHRLQLRYAVEPLGT</sequence>
<dbReference type="KEGG" id="tee:Tel_06775"/>
<evidence type="ECO:0000256" key="1">
    <source>
        <dbReference type="ARBA" id="ARBA00001096"/>
    </source>
</evidence>
<dbReference type="GO" id="GO:0047938">
    <property type="term" value="F:glucose-6-phosphate 1-epimerase activity"/>
    <property type="evidence" value="ECO:0007669"/>
    <property type="project" value="UniProtKB-UniRule"/>
</dbReference>
<dbReference type="InterPro" id="IPR014718">
    <property type="entry name" value="GH-type_carb-bd"/>
</dbReference>
<dbReference type="InterPro" id="IPR025532">
    <property type="entry name" value="G6P_1-epimerase"/>
</dbReference>
<proteinExistence type="inferred from homology"/>
<evidence type="ECO:0000256" key="2">
    <source>
        <dbReference type="ARBA" id="ARBA00005866"/>
    </source>
</evidence>
<dbReference type="AlphaFoldDB" id="A0A0S2THZ2"/>
<dbReference type="GO" id="GO:0005975">
    <property type="term" value="P:carbohydrate metabolic process"/>
    <property type="evidence" value="ECO:0007669"/>
    <property type="project" value="InterPro"/>
</dbReference>
<evidence type="ECO:0000256" key="4">
    <source>
        <dbReference type="PIRNR" id="PIRNR016020"/>
    </source>
</evidence>
<protein>
    <recommendedName>
        <fullName evidence="4">Putative glucose-6-phosphate 1-epimerase</fullName>
        <ecNumber evidence="4">5.1.3.15</ecNumber>
    </recommendedName>
</protein>
<dbReference type="STRING" id="1748243.Tel_06775"/>
<comment type="catalytic activity">
    <reaction evidence="1">
        <text>alpha-D-glucose 6-phosphate = beta-D-glucose 6-phosphate</text>
        <dbReference type="Rhea" id="RHEA:16249"/>
        <dbReference type="ChEBI" id="CHEBI:58225"/>
        <dbReference type="ChEBI" id="CHEBI:58247"/>
        <dbReference type="EC" id="5.1.3.15"/>
    </reaction>
</comment>
<evidence type="ECO:0000313" key="6">
    <source>
        <dbReference type="EMBL" id="ALP54762.1"/>
    </source>
</evidence>
<feature type="active site" evidence="5">
    <location>
        <position position="273"/>
    </location>
</feature>
<evidence type="ECO:0000256" key="5">
    <source>
        <dbReference type="PIRSR" id="PIRSR016020-1"/>
    </source>
</evidence>
<keyword evidence="3 4" id="KW-0413">Isomerase</keyword>
<reference evidence="6" key="1">
    <citation type="submission" date="2015-10" db="EMBL/GenBank/DDBJ databases">
        <title>Description of Candidatus Tenderia electrophaga gen. nov, sp. nov., an Uncultivated Electroautotroph from a Biocathode Enrichment.</title>
        <authorList>
            <person name="Eddie B.J."/>
            <person name="Malanoski A.P."/>
            <person name="Wang Z."/>
            <person name="Hall R.J."/>
            <person name="Oh S.D."/>
            <person name="Heiner C."/>
            <person name="Lin B."/>
            <person name="Strycharz-Glaven S.M."/>
        </authorList>
    </citation>
    <scope>NUCLEOTIDE SEQUENCE [LARGE SCALE GENOMIC DNA]</scope>
    <source>
        <strain evidence="6">NRL1</strain>
    </source>
</reference>
<dbReference type="PANTHER" id="PTHR11122:SF13">
    <property type="entry name" value="GLUCOSE-6-PHOSPHATE 1-EPIMERASE"/>
    <property type="match status" value="1"/>
</dbReference>
<dbReference type="Gene3D" id="2.70.98.10">
    <property type="match status" value="1"/>
</dbReference>
<keyword evidence="7" id="KW-1185">Reference proteome</keyword>
<dbReference type="InterPro" id="IPR008183">
    <property type="entry name" value="Aldose_1/G6P_1-epimerase"/>
</dbReference>
<feature type="active site" evidence="5">
    <location>
        <position position="170"/>
    </location>
</feature>
<evidence type="ECO:0000313" key="7">
    <source>
        <dbReference type="Proteomes" id="UP000055136"/>
    </source>
</evidence>
<comment type="similarity">
    <text evidence="2 4">Belongs to the glucose-6-phosphate 1-epimerase family.</text>
</comment>
<dbReference type="PIRSF" id="PIRSF016020">
    <property type="entry name" value="PHexose_mutarotase"/>
    <property type="match status" value="1"/>
</dbReference>
<dbReference type="Proteomes" id="UP000055136">
    <property type="component" value="Chromosome"/>
</dbReference>